<evidence type="ECO:0000313" key="2">
    <source>
        <dbReference type="Proteomes" id="UP001296943"/>
    </source>
</evidence>
<dbReference type="RefSeq" id="WP_204498971.1">
    <property type="nucleotide sequence ID" value="NZ_JAFBDR010000008.1"/>
</dbReference>
<keyword evidence="2" id="KW-1185">Reference proteome</keyword>
<accession>A0ABS2N0H4</accession>
<proteinExistence type="predicted"/>
<comment type="caution">
    <text evidence="1">The sequence shown here is derived from an EMBL/GenBank/DDBJ whole genome shotgun (WGS) entry which is preliminary data.</text>
</comment>
<reference evidence="1 2" key="1">
    <citation type="submission" date="2021-01" db="EMBL/GenBank/DDBJ databases">
        <title>Genomic Encyclopedia of Type Strains, Phase IV (KMG-IV): sequencing the most valuable type-strain genomes for metagenomic binning, comparative biology and taxonomic classification.</title>
        <authorList>
            <person name="Goeker M."/>
        </authorList>
    </citation>
    <scope>NUCLEOTIDE SEQUENCE [LARGE SCALE GENOMIC DNA]</scope>
    <source>
        <strain evidence="1 2">DSM 23711</strain>
    </source>
</reference>
<organism evidence="1 2">
    <name type="scientific">Aquibacillus albus</name>
    <dbReference type="NCBI Taxonomy" id="1168171"/>
    <lineage>
        <taxon>Bacteria</taxon>
        <taxon>Bacillati</taxon>
        <taxon>Bacillota</taxon>
        <taxon>Bacilli</taxon>
        <taxon>Bacillales</taxon>
        <taxon>Bacillaceae</taxon>
        <taxon>Aquibacillus</taxon>
    </lineage>
</organism>
<gene>
    <name evidence="1" type="ORF">JOC48_001906</name>
</gene>
<protein>
    <submittedName>
        <fullName evidence="1">Uncharacterized protein</fullName>
    </submittedName>
</protein>
<dbReference type="EMBL" id="JAFBDR010000008">
    <property type="protein sequence ID" value="MBM7571410.1"/>
    <property type="molecule type" value="Genomic_DNA"/>
</dbReference>
<dbReference type="Proteomes" id="UP001296943">
    <property type="component" value="Unassembled WGS sequence"/>
</dbReference>
<evidence type="ECO:0000313" key="1">
    <source>
        <dbReference type="EMBL" id="MBM7571410.1"/>
    </source>
</evidence>
<name>A0ABS2N0H4_9BACI</name>
<sequence>MKNLRPNQFTYIHPKNIEPLINNLKIPRIHIDRKLQKIQADVHDSEICELVLNEKTGNYILVGGYTSYYAYLENRNNNQLILCKTYDKLNESERYLLTLDWIFKNRIIDWHDRNQIIVKLHHEFNMTISEIANFLLKPAKVIKYYLKAPPQYSQRSKEMNAEGTINKIWLEAFKHRHNKEFLTEIILYKTQHITDQQLTFIGWMRGNRIKFEMHNLTSEQEHILMEKALSLKDDFLLEIKQTINSMRRENGEPPVF</sequence>